<feature type="transmembrane region" description="Helical" evidence="5">
    <location>
        <begin position="196"/>
        <end position="219"/>
    </location>
</feature>
<keyword evidence="7" id="KW-1185">Reference proteome</keyword>
<dbReference type="GO" id="GO:0000329">
    <property type="term" value="C:fungal-type vacuole membrane"/>
    <property type="evidence" value="ECO:0007669"/>
    <property type="project" value="TreeGrafter"/>
</dbReference>
<keyword evidence="3 5" id="KW-1133">Transmembrane helix</keyword>
<proteinExistence type="predicted"/>
<evidence type="ECO:0000256" key="2">
    <source>
        <dbReference type="ARBA" id="ARBA00022692"/>
    </source>
</evidence>
<evidence type="ECO:0000256" key="1">
    <source>
        <dbReference type="ARBA" id="ARBA00004141"/>
    </source>
</evidence>
<dbReference type="SMART" id="SM00679">
    <property type="entry name" value="CTNS"/>
    <property type="match status" value="1"/>
</dbReference>
<gene>
    <name evidence="6" type="ORF">EC973_002925</name>
</gene>
<dbReference type="AlphaFoldDB" id="A0A8H7BIG5"/>
<dbReference type="PANTHER" id="PTHR16201:SF34">
    <property type="entry name" value="LYSOSOMAL AMINO ACID TRANSPORTER 1"/>
    <property type="match status" value="1"/>
</dbReference>
<dbReference type="GO" id="GO:0034488">
    <property type="term" value="P:basic amino acid transmembrane export from vacuole"/>
    <property type="evidence" value="ECO:0007669"/>
    <property type="project" value="TreeGrafter"/>
</dbReference>
<dbReference type="InterPro" id="IPR051415">
    <property type="entry name" value="LAAT-1"/>
</dbReference>
<organism evidence="6 7">
    <name type="scientific">Apophysomyces ossiformis</name>
    <dbReference type="NCBI Taxonomy" id="679940"/>
    <lineage>
        <taxon>Eukaryota</taxon>
        <taxon>Fungi</taxon>
        <taxon>Fungi incertae sedis</taxon>
        <taxon>Mucoromycota</taxon>
        <taxon>Mucoromycotina</taxon>
        <taxon>Mucoromycetes</taxon>
        <taxon>Mucorales</taxon>
        <taxon>Mucorineae</taxon>
        <taxon>Mucoraceae</taxon>
        <taxon>Apophysomyces</taxon>
    </lineage>
</organism>
<accession>A0A8H7BIG5</accession>
<dbReference type="InterPro" id="IPR006603">
    <property type="entry name" value="PQ-loop_rpt"/>
</dbReference>
<reference evidence="6" key="1">
    <citation type="submission" date="2020-01" db="EMBL/GenBank/DDBJ databases">
        <title>Genome Sequencing of Three Apophysomyces-Like Fungal Strains Confirms a Novel Fungal Genus in the Mucoromycota with divergent Burkholderia-like Endosymbiotic Bacteria.</title>
        <authorList>
            <person name="Stajich J.E."/>
            <person name="Macias A.M."/>
            <person name="Carter-House D."/>
            <person name="Lovett B."/>
            <person name="Kasson L.R."/>
            <person name="Berry K."/>
            <person name="Grigoriev I."/>
            <person name="Chang Y."/>
            <person name="Spatafora J."/>
            <person name="Kasson M.T."/>
        </authorList>
    </citation>
    <scope>NUCLEOTIDE SEQUENCE</scope>
    <source>
        <strain evidence="6">NRRL A-21654</strain>
    </source>
</reference>
<evidence type="ECO:0000256" key="5">
    <source>
        <dbReference type="SAM" id="Phobius"/>
    </source>
</evidence>
<feature type="transmembrane region" description="Helical" evidence="5">
    <location>
        <begin position="166"/>
        <end position="184"/>
    </location>
</feature>
<evidence type="ECO:0000313" key="6">
    <source>
        <dbReference type="EMBL" id="KAF7722612.1"/>
    </source>
</evidence>
<evidence type="ECO:0000313" key="7">
    <source>
        <dbReference type="Proteomes" id="UP000605846"/>
    </source>
</evidence>
<keyword evidence="4 5" id="KW-0472">Membrane</keyword>
<dbReference type="OrthoDB" id="8048523at2759"/>
<dbReference type="Pfam" id="PF04193">
    <property type="entry name" value="PQ-loop"/>
    <property type="match status" value="1"/>
</dbReference>
<keyword evidence="2 5" id="KW-0812">Transmembrane</keyword>
<dbReference type="Gene3D" id="1.20.1280.290">
    <property type="match status" value="1"/>
</dbReference>
<evidence type="ECO:0000256" key="4">
    <source>
        <dbReference type="ARBA" id="ARBA00023136"/>
    </source>
</evidence>
<evidence type="ECO:0000256" key="3">
    <source>
        <dbReference type="ARBA" id="ARBA00022989"/>
    </source>
</evidence>
<dbReference type="EMBL" id="JABAYA010000186">
    <property type="protein sequence ID" value="KAF7722612.1"/>
    <property type="molecule type" value="Genomic_DNA"/>
</dbReference>
<dbReference type="PANTHER" id="PTHR16201">
    <property type="entry name" value="SEVEN TRANSMEMBRANE PROTEIN 1-RELATED"/>
    <property type="match status" value="1"/>
</dbReference>
<name>A0A8H7BIG5_9FUNG</name>
<sequence length="238" mass="26521">MLNCPQWVYYSKIKRRSSSFPTPTQPIHTIKYSSFQHPSVRTPLLIQSNATKTLEDELTPYSVSASPSKWYTLTSTHHDDEDNQSNISSSKKAGGTVLFAVMLLGYNLSNVNTTNNIVTNSATSYDTLFLGQIIAWTCTALYLTSRIPQIMKNHNRQSVEGLSPSLFMFAACGNLTYFLSIVLHPSQTWESLLGSASYLIGSAGTLSFDAFIFAQFLWYTRKSSLSSHRSVDSISRTV</sequence>
<comment type="caution">
    <text evidence="6">The sequence shown here is derived from an EMBL/GenBank/DDBJ whole genome shotgun (WGS) entry which is preliminary data.</text>
</comment>
<protein>
    <submittedName>
        <fullName evidence="6">Uncharacterized protein</fullName>
    </submittedName>
</protein>
<comment type="subcellular location">
    <subcellularLocation>
        <location evidence="1">Membrane</location>
        <topology evidence="1">Multi-pass membrane protein</topology>
    </subcellularLocation>
</comment>
<dbReference type="GO" id="GO:0015174">
    <property type="term" value="F:basic amino acid transmembrane transporter activity"/>
    <property type="evidence" value="ECO:0007669"/>
    <property type="project" value="TreeGrafter"/>
</dbReference>
<dbReference type="Proteomes" id="UP000605846">
    <property type="component" value="Unassembled WGS sequence"/>
</dbReference>